<dbReference type="SUPFAM" id="SSF47661">
    <property type="entry name" value="t-snare proteins"/>
    <property type="match status" value="1"/>
</dbReference>
<feature type="domain" description="Vesicle transport v-SNARE N-terminal" evidence="3">
    <location>
        <begin position="11"/>
        <end position="100"/>
    </location>
</feature>
<feature type="coiled-coil region" evidence="2">
    <location>
        <begin position="45"/>
        <end position="110"/>
    </location>
</feature>
<dbReference type="InterPro" id="IPR010989">
    <property type="entry name" value="SNARE"/>
</dbReference>
<proteinExistence type="inferred from homology"/>
<dbReference type="InterPro" id="IPR007705">
    <property type="entry name" value="Vesicle_trsprt_v-SNARE_N"/>
</dbReference>
<dbReference type="GO" id="GO:0016192">
    <property type="term" value="P:vesicle-mediated transport"/>
    <property type="evidence" value="ECO:0007669"/>
    <property type="project" value="InterPro"/>
</dbReference>
<dbReference type="GO" id="GO:0006886">
    <property type="term" value="P:intracellular protein transport"/>
    <property type="evidence" value="ECO:0007669"/>
    <property type="project" value="InterPro"/>
</dbReference>
<organism evidence="4 5">
    <name type="scientific">Steinernema glaseri</name>
    <dbReference type="NCBI Taxonomy" id="37863"/>
    <lineage>
        <taxon>Eukaryota</taxon>
        <taxon>Metazoa</taxon>
        <taxon>Ecdysozoa</taxon>
        <taxon>Nematoda</taxon>
        <taxon>Chromadorea</taxon>
        <taxon>Rhabditida</taxon>
        <taxon>Tylenchina</taxon>
        <taxon>Panagrolaimomorpha</taxon>
        <taxon>Strongyloidoidea</taxon>
        <taxon>Steinernematidae</taxon>
        <taxon>Steinernema</taxon>
    </lineage>
</organism>
<evidence type="ECO:0000313" key="5">
    <source>
        <dbReference type="WBParaSite" id="L893_g1563.t1"/>
    </source>
</evidence>
<dbReference type="AlphaFoldDB" id="A0A1I7YFK3"/>
<dbReference type="InterPro" id="IPR038407">
    <property type="entry name" value="v-SNARE_N_sf"/>
</dbReference>
<evidence type="ECO:0000256" key="2">
    <source>
        <dbReference type="SAM" id="Coils"/>
    </source>
</evidence>
<dbReference type="GO" id="GO:0016020">
    <property type="term" value="C:membrane"/>
    <property type="evidence" value="ECO:0007669"/>
    <property type="project" value="InterPro"/>
</dbReference>
<comment type="similarity">
    <text evidence="1">Belongs to the VTI1 family.</text>
</comment>
<keyword evidence="4" id="KW-1185">Reference proteome</keyword>
<dbReference type="WBParaSite" id="L893_g1563.t1">
    <property type="protein sequence ID" value="L893_g1563.t1"/>
    <property type="gene ID" value="L893_g1563"/>
</dbReference>
<name>A0A1I7YFK3_9BILA</name>
<sequence>MTMTPTPAVSLLIQFEQQYSVNTADITAKIGRLQSVSRSEHMNGMREIQRLLADVSDLLEQMELSVHELPTGSQERTKYDTRVKSYRNDKRQLEIELQRVMERLRSHDDRSDLLSLDESINIDQVNSGVTYKTVNVLARPVNSKH</sequence>
<reference evidence="5" key="1">
    <citation type="submission" date="2016-11" db="UniProtKB">
        <authorList>
            <consortium name="WormBaseParasite"/>
        </authorList>
    </citation>
    <scope>IDENTIFICATION</scope>
</reference>
<keyword evidence="2" id="KW-0175">Coiled coil</keyword>
<evidence type="ECO:0000313" key="4">
    <source>
        <dbReference type="Proteomes" id="UP000095287"/>
    </source>
</evidence>
<evidence type="ECO:0000256" key="1">
    <source>
        <dbReference type="ARBA" id="ARBA00006108"/>
    </source>
</evidence>
<accession>A0A1I7YFK3</accession>
<evidence type="ECO:0000259" key="3">
    <source>
        <dbReference type="Pfam" id="PF05008"/>
    </source>
</evidence>
<protein>
    <submittedName>
        <fullName evidence="5">V-SNARE domain-containing protein</fullName>
    </submittedName>
</protein>
<dbReference type="Pfam" id="PF05008">
    <property type="entry name" value="V-SNARE"/>
    <property type="match status" value="1"/>
</dbReference>
<dbReference type="Proteomes" id="UP000095287">
    <property type="component" value="Unplaced"/>
</dbReference>
<dbReference type="Gene3D" id="1.20.58.400">
    <property type="entry name" value="t-snare proteins"/>
    <property type="match status" value="1"/>
</dbReference>